<dbReference type="GO" id="GO:0071949">
    <property type="term" value="F:FAD binding"/>
    <property type="evidence" value="ECO:0007669"/>
    <property type="project" value="InterPro"/>
</dbReference>
<evidence type="ECO:0000313" key="4">
    <source>
        <dbReference type="EMBL" id="SDE32808.1"/>
    </source>
</evidence>
<reference evidence="5" key="1">
    <citation type="submission" date="2016-10" db="EMBL/GenBank/DDBJ databases">
        <authorList>
            <person name="Varghese N."/>
            <person name="Submissions S."/>
        </authorList>
    </citation>
    <scope>NUCLEOTIDE SEQUENCE [LARGE SCALE GENOMIC DNA]</scope>
    <source>
        <strain evidence="5">DSM 21424</strain>
    </source>
</reference>
<dbReference type="EMBL" id="FNAT01000002">
    <property type="protein sequence ID" value="SDE32808.1"/>
    <property type="molecule type" value="Genomic_DNA"/>
</dbReference>
<accession>A0A1G7C0D2</accession>
<gene>
    <name evidence="4" type="ORF">SAMN04488567_1309</name>
</gene>
<feature type="domain" description="FAD-binding PCMH-type" evidence="3">
    <location>
        <begin position="1"/>
        <end position="172"/>
    </location>
</feature>
<dbReference type="GO" id="GO:0003824">
    <property type="term" value="F:catalytic activity"/>
    <property type="evidence" value="ECO:0007669"/>
    <property type="project" value="InterPro"/>
</dbReference>
<keyword evidence="1" id="KW-0285">Flavoprotein</keyword>
<dbReference type="RefSeq" id="WP_423222114.1">
    <property type="nucleotide sequence ID" value="NZ_FNAT01000002.1"/>
</dbReference>
<dbReference type="Gene3D" id="3.30.465.10">
    <property type="match status" value="1"/>
</dbReference>
<dbReference type="AlphaFoldDB" id="A0A1G7C0D2"/>
<keyword evidence="5" id="KW-1185">Reference proteome</keyword>
<dbReference type="PROSITE" id="PS51387">
    <property type="entry name" value="FAD_PCMH"/>
    <property type="match status" value="1"/>
</dbReference>
<dbReference type="STRING" id="521013.SAMN04488567_1309"/>
<keyword evidence="2" id="KW-0274">FAD</keyword>
<evidence type="ECO:0000256" key="2">
    <source>
        <dbReference type="ARBA" id="ARBA00022827"/>
    </source>
</evidence>
<dbReference type="SUPFAM" id="SSF55103">
    <property type="entry name" value="FAD-linked oxidases, C-terminal domain"/>
    <property type="match status" value="1"/>
</dbReference>
<sequence length="369" mass="38512">MIRPGSEAELAEILRDASAPFAVQGGGTRGHRPEGEVLSTSALTGIVLHDPAALTLVVRAGTPVEEVEETLRGANQRLAFEPMDHRGLLGSSGTPTIGGVVAANVSGPRRVQVGAARDHLLGLRFVDGAGHVVKNGGRVMKNVTGYDLARLVAGSRGALGVITEVALKVLPGTETAASLVARGLDDAAAVRAMSAALGTPYEVTGAAHAPQAEGGSRTVLRIEGFAPSVAYRTKALAEALKPHGDWAIEDDREAVRAEWRAIRDAAPFHGTEGDVWRVSVRPSQAADLVARAGAEQAFYDWGGGLVWLRCAAGTDLRAALGHYDGHATLLRATPDTHARLGTLQPQPHAIAALTRGLREQFDPRGILAA</sequence>
<dbReference type="Proteomes" id="UP000198922">
    <property type="component" value="Unassembled WGS sequence"/>
</dbReference>
<dbReference type="InterPro" id="IPR016164">
    <property type="entry name" value="FAD-linked_Oxase-like_C"/>
</dbReference>
<dbReference type="InterPro" id="IPR006094">
    <property type="entry name" value="Oxid_FAD_bind_N"/>
</dbReference>
<dbReference type="PANTHER" id="PTHR11748:SF103">
    <property type="entry name" value="GLYCOLATE OXIDASE SUBUNIT GLCE"/>
    <property type="match status" value="1"/>
</dbReference>
<name>A0A1G7C0D2_9RHOB</name>
<dbReference type="PANTHER" id="PTHR11748">
    <property type="entry name" value="D-LACTATE DEHYDROGENASE"/>
    <property type="match status" value="1"/>
</dbReference>
<evidence type="ECO:0000313" key="5">
    <source>
        <dbReference type="Proteomes" id="UP000198922"/>
    </source>
</evidence>
<dbReference type="Pfam" id="PF01565">
    <property type="entry name" value="FAD_binding_4"/>
    <property type="match status" value="1"/>
</dbReference>
<dbReference type="InterPro" id="IPR016169">
    <property type="entry name" value="FAD-bd_PCMH_sub2"/>
</dbReference>
<proteinExistence type="predicted"/>
<protein>
    <submittedName>
        <fullName evidence="4">Glycolate oxidase FAD binding subunit</fullName>
    </submittedName>
</protein>
<organism evidence="4 5">
    <name type="scientific">Limimaricola pyoseonensis</name>
    <dbReference type="NCBI Taxonomy" id="521013"/>
    <lineage>
        <taxon>Bacteria</taxon>
        <taxon>Pseudomonadati</taxon>
        <taxon>Pseudomonadota</taxon>
        <taxon>Alphaproteobacteria</taxon>
        <taxon>Rhodobacterales</taxon>
        <taxon>Paracoccaceae</taxon>
        <taxon>Limimaricola</taxon>
    </lineage>
</organism>
<dbReference type="InterPro" id="IPR016166">
    <property type="entry name" value="FAD-bd_PCMH"/>
</dbReference>
<dbReference type="SUPFAM" id="SSF56176">
    <property type="entry name" value="FAD-binding/transporter-associated domain-like"/>
    <property type="match status" value="1"/>
</dbReference>
<evidence type="ECO:0000259" key="3">
    <source>
        <dbReference type="PROSITE" id="PS51387"/>
    </source>
</evidence>
<dbReference type="InterPro" id="IPR036318">
    <property type="entry name" value="FAD-bd_PCMH-like_sf"/>
</dbReference>
<evidence type="ECO:0000256" key="1">
    <source>
        <dbReference type="ARBA" id="ARBA00022630"/>
    </source>
</evidence>